<dbReference type="AlphaFoldDB" id="A0ABD1L743"/>
<protein>
    <submittedName>
        <fullName evidence="1">Uncharacterized protein</fullName>
    </submittedName>
</protein>
<keyword evidence="2" id="KW-1185">Reference proteome</keyword>
<accession>A0ABD1L743</accession>
<organism evidence="1 2">
    <name type="scientific">Flemingia macrophylla</name>
    <dbReference type="NCBI Taxonomy" id="520843"/>
    <lineage>
        <taxon>Eukaryota</taxon>
        <taxon>Viridiplantae</taxon>
        <taxon>Streptophyta</taxon>
        <taxon>Embryophyta</taxon>
        <taxon>Tracheophyta</taxon>
        <taxon>Spermatophyta</taxon>
        <taxon>Magnoliopsida</taxon>
        <taxon>eudicotyledons</taxon>
        <taxon>Gunneridae</taxon>
        <taxon>Pentapetalae</taxon>
        <taxon>rosids</taxon>
        <taxon>fabids</taxon>
        <taxon>Fabales</taxon>
        <taxon>Fabaceae</taxon>
        <taxon>Papilionoideae</taxon>
        <taxon>50 kb inversion clade</taxon>
        <taxon>NPAAA clade</taxon>
        <taxon>indigoferoid/millettioid clade</taxon>
        <taxon>Phaseoleae</taxon>
        <taxon>Flemingia</taxon>
    </lineage>
</organism>
<proteinExistence type="predicted"/>
<dbReference type="EMBL" id="JBGMDY010000010">
    <property type="protein sequence ID" value="KAL2319327.1"/>
    <property type="molecule type" value="Genomic_DNA"/>
</dbReference>
<dbReference type="Proteomes" id="UP001603857">
    <property type="component" value="Unassembled WGS sequence"/>
</dbReference>
<name>A0ABD1L743_9FABA</name>
<gene>
    <name evidence="1" type="ORF">Fmac_028296</name>
</gene>
<evidence type="ECO:0000313" key="1">
    <source>
        <dbReference type="EMBL" id="KAL2319327.1"/>
    </source>
</evidence>
<evidence type="ECO:0000313" key="2">
    <source>
        <dbReference type="Proteomes" id="UP001603857"/>
    </source>
</evidence>
<comment type="caution">
    <text evidence="1">The sequence shown here is derived from an EMBL/GenBank/DDBJ whole genome shotgun (WGS) entry which is preliminary data.</text>
</comment>
<sequence>MLTQGEVELARVRHVGGLIATGALGDNVALALRHHLWRWGPEDKTLSPLWCQRIMILPPLGRQANRGSLGLLSKNGKVGRAKAIVPMCRWIGEGVDTFCPGDFRLLLSTMKKPVSFSMTMFIRPALLYDCYGYVFRAAS</sequence>
<reference evidence="1 2" key="1">
    <citation type="submission" date="2024-08" db="EMBL/GenBank/DDBJ databases">
        <title>Insights into the chromosomal genome structure of Flemingia macrophylla.</title>
        <authorList>
            <person name="Ding Y."/>
            <person name="Zhao Y."/>
            <person name="Bi W."/>
            <person name="Wu M."/>
            <person name="Zhao G."/>
            <person name="Gong Y."/>
            <person name="Li W."/>
            <person name="Zhang P."/>
        </authorList>
    </citation>
    <scope>NUCLEOTIDE SEQUENCE [LARGE SCALE GENOMIC DNA]</scope>
    <source>
        <strain evidence="1">DYQJB</strain>
        <tissue evidence="1">Leaf</tissue>
    </source>
</reference>